<comment type="caution">
    <text evidence="2">The sequence shown here is derived from an EMBL/GenBank/DDBJ whole genome shotgun (WGS) entry which is preliminary data.</text>
</comment>
<dbReference type="Proteomes" id="UP001497623">
    <property type="component" value="Unassembled WGS sequence"/>
</dbReference>
<evidence type="ECO:0000256" key="1">
    <source>
        <dbReference type="SAM" id="MobiDB-lite"/>
    </source>
</evidence>
<evidence type="ECO:0000313" key="2">
    <source>
        <dbReference type="EMBL" id="CAL4085560.1"/>
    </source>
</evidence>
<evidence type="ECO:0000313" key="3">
    <source>
        <dbReference type="Proteomes" id="UP001497623"/>
    </source>
</evidence>
<dbReference type="EMBL" id="CAXKWB010007088">
    <property type="protein sequence ID" value="CAL4085560.1"/>
    <property type="molecule type" value="Genomic_DNA"/>
</dbReference>
<reference evidence="2 3" key="1">
    <citation type="submission" date="2024-05" db="EMBL/GenBank/DDBJ databases">
        <authorList>
            <person name="Wallberg A."/>
        </authorList>
    </citation>
    <scope>NUCLEOTIDE SEQUENCE [LARGE SCALE GENOMIC DNA]</scope>
</reference>
<name>A0AAV2QH84_MEGNR</name>
<feature type="non-terminal residue" evidence="2">
    <location>
        <position position="1"/>
    </location>
</feature>
<keyword evidence="3" id="KW-1185">Reference proteome</keyword>
<dbReference type="AlphaFoldDB" id="A0AAV2QH84"/>
<proteinExistence type="predicted"/>
<protein>
    <submittedName>
        <fullName evidence="2">Uncharacterized protein</fullName>
    </submittedName>
</protein>
<sequence>ATQQAEEDPDDPDDPAEDIILDPVISAPSSRATSPVPSTSRDTSPVPASSRVASSRATSPVPASSRVASPSKMDPSPARSTTFSGFDDDIDVSVETKDIDLSKRVQFNLSQGVENMSTSTDLGAGILTSDQSSSLQSHIMEDDDPDSIVVLPKGLVTAPALVNAPAVAPVVLEPVVIIEDGIQRKVTAPAVTAPAVAPVPVVIIEDGTIKRNNQGLRVGGTTKGLPNDVSEVFLSIADHVRYPGHTSDPKKKVIRGDILDHMRCPSTAQVNLVDELSTCAQKKKKNYDDLHKCMVYRHDMILMGLLKKDKTKAKEAKAL</sequence>
<feature type="compositionally biased region" description="Low complexity" evidence="1">
    <location>
        <begin position="43"/>
        <end position="71"/>
    </location>
</feature>
<organism evidence="2 3">
    <name type="scientific">Meganyctiphanes norvegica</name>
    <name type="common">Northern krill</name>
    <name type="synonym">Thysanopoda norvegica</name>
    <dbReference type="NCBI Taxonomy" id="48144"/>
    <lineage>
        <taxon>Eukaryota</taxon>
        <taxon>Metazoa</taxon>
        <taxon>Ecdysozoa</taxon>
        <taxon>Arthropoda</taxon>
        <taxon>Crustacea</taxon>
        <taxon>Multicrustacea</taxon>
        <taxon>Malacostraca</taxon>
        <taxon>Eumalacostraca</taxon>
        <taxon>Eucarida</taxon>
        <taxon>Euphausiacea</taxon>
        <taxon>Euphausiidae</taxon>
        <taxon>Meganyctiphanes</taxon>
    </lineage>
</organism>
<gene>
    <name evidence="2" type="ORF">MNOR_LOCUS12747</name>
</gene>
<feature type="non-terminal residue" evidence="2">
    <location>
        <position position="319"/>
    </location>
</feature>
<feature type="region of interest" description="Disordered" evidence="1">
    <location>
        <begin position="1"/>
        <end position="84"/>
    </location>
</feature>
<feature type="compositionally biased region" description="Acidic residues" evidence="1">
    <location>
        <begin position="1"/>
        <end position="20"/>
    </location>
</feature>
<feature type="compositionally biased region" description="Polar residues" evidence="1">
    <location>
        <begin position="27"/>
        <end position="42"/>
    </location>
</feature>
<accession>A0AAV2QH84</accession>